<dbReference type="InterPro" id="IPR052336">
    <property type="entry name" value="MlaD_Phospholipid_Transporter"/>
</dbReference>
<feature type="compositionally biased region" description="Basic and acidic residues" evidence="1">
    <location>
        <begin position="331"/>
        <end position="358"/>
    </location>
</feature>
<accession>A0ABW1AJM1</accession>
<dbReference type="Proteomes" id="UP001596074">
    <property type="component" value="Unassembled WGS sequence"/>
</dbReference>
<evidence type="ECO:0000256" key="2">
    <source>
        <dbReference type="SAM" id="Phobius"/>
    </source>
</evidence>
<feature type="domain" description="Mce/MlaD" evidence="3">
    <location>
        <begin position="40"/>
        <end position="115"/>
    </location>
</feature>
<organism evidence="4 5">
    <name type="scientific">Actinomadura rugatobispora</name>
    <dbReference type="NCBI Taxonomy" id="1994"/>
    <lineage>
        <taxon>Bacteria</taxon>
        <taxon>Bacillati</taxon>
        <taxon>Actinomycetota</taxon>
        <taxon>Actinomycetes</taxon>
        <taxon>Streptosporangiales</taxon>
        <taxon>Thermomonosporaceae</taxon>
        <taxon>Actinomadura</taxon>
    </lineage>
</organism>
<evidence type="ECO:0000256" key="1">
    <source>
        <dbReference type="SAM" id="MobiDB-lite"/>
    </source>
</evidence>
<keyword evidence="5" id="KW-1185">Reference proteome</keyword>
<proteinExistence type="predicted"/>
<gene>
    <name evidence="4" type="ORF">ACFPZN_54560</name>
</gene>
<dbReference type="PANTHER" id="PTHR33371:SF16">
    <property type="entry name" value="MCE-FAMILY PROTEIN MCE3F"/>
    <property type="match status" value="1"/>
</dbReference>
<dbReference type="NCBIfam" id="TIGR00996">
    <property type="entry name" value="Mtu_fam_mce"/>
    <property type="match status" value="1"/>
</dbReference>
<feature type="region of interest" description="Disordered" evidence="1">
    <location>
        <begin position="321"/>
        <end position="428"/>
    </location>
</feature>
<keyword evidence="2" id="KW-0812">Transmembrane</keyword>
<protein>
    <submittedName>
        <fullName evidence="4">MCE family protein</fullName>
    </submittedName>
</protein>
<feature type="transmembrane region" description="Helical" evidence="2">
    <location>
        <begin position="12"/>
        <end position="32"/>
    </location>
</feature>
<keyword evidence="2" id="KW-0472">Membrane</keyword>
<reference evidence="5" key="1">
    <citation type="journal article" date="2019" name="Int. J. Syst. Evol. Microbiol.">
        <title>The Global Catalogue of Microorganisms (GCM) 10K type strain sequencing project: providing services to taxonomists for standard genome sequencing and annotation.</title>
        <authorList>
            <consortium name="The Broad Institute Genomics Platform"/>
            <consortium name="The Broad Institute Genome Sequencing Center for Infectious Disease"/>
            <person name="Wu L."/>
            <person name="Ma J."/>
        </authorList>
    </citation>
    <scope>NUCLEOTIDE SEQUENCE [LARGE SCALE GENOMIC DNA]</scope>
    <source>
        <strain evidence="5">KCTC 42087</strain>
    </source>
</reference>
<dbReference type="InterPro" id="IPR003399">
    <property type="entry name" value="Mce/MlaD"/>
</dbReference>
<evidence type="ECO:0000259" key="3">
    <source>
        <dbReference type="Pfam" id="PF02470"/>
    </source>
</evidence>
<evidence type="ECO:0000313" key="4">
    <source>
        <dbReference type="EMBL" id="MFC5754696.1"/>
    </source>
</evidence>
<keyword evidence="2" id="KW-1133">Transmembrane helix</keyword>
<dbReference type="EMBL" id="JBHSON010000174">
    <property type="protein sequence ID" value="MFC5754696.1"/>
    <property type="molecule type" value="Genomic_DNA"/>
</dbReference>
<dbReference type="PANTHER" id="PTHR33371">
    <property type="entry name" value="INTERMEMBRANE PHOSPHOLIPID TRANSPORT SYSTEM BINDING PROTEIN MLAD-RELATED"/>
    <property type="match status" value="1"/>
</dbReference>
<dbReference type="RefSeq" id="WP_378293048.1">
    <property type="nucleotide sequence ID" value="NZ_JBHSON010000174.1"/>
</dbReference>
<dbReference type="InterPro" id="IPR005693">
    <property type="entry name" value="Mce"/>
</dbReference>
<name>A0ABW1AJM1_9ACTN</name>
<dbReference type="Pfam" id="PF02470">
    <property type="entry name" value="MlaD"/>
    <property type="match status" value="1"/>
</dbReference>
<comment type="caution">
    <text evidence="4">The sequence shown here is derived from an EMBL/GenBank/DDBJ whole genome shotgun (WGS) entry which is preliminary data.</text>
</comment>
<feature type="compositionally biased region" description="Gly residues" evidence="1">
    <location>
        <begin position="390"/>
        <end position="400"/>
    </location>
</feature>
<evidence type="ECO:0000313" key="5">
    <source>
        <dbReference type="Proteomes" id="UP001596074"/>
    </source>
</evidence>
<sequence>MILKRGVKLQLIVFALITVIGVTVVSVNYIGVGRGLLGRQYTAYVDLSDSGGVFTNAEVTYRGVPVGRVGPIRLTSNGIKVELRLERGRRIPREGTAAVVANRSAVGEQYIDLQPAKAGGPYLDQGEPYTIPRHLTKLPVSTAELLRNVDKLVSSVNPRQLGTIVDELDRAFSGSASDLQAILDDTDRIIQTADQAYPDTKRLLDDGAVVLNTQRSQAANIRGFARNLNELTTQLRRDDPALRQTIDAIPGTVSQLDKTIDGLAPTLPVLLANLTTTGQIIASRQAGLRSLFILYPLTLGGAFTVTPGDGTQHLGLALNIDSPPPCTKGFRPKDDWRWPQRTEKKTPDLNRSCTEPKDSGNVVRGSRNYPKDANVPPPAVPPGATDGAGFPAGGAYGDGSGTSSDKGAKGPRAQAPSDGGQGSTLSGQQVTLQSGNSVYIPFPAKSVELAGYDPSTGWVYGPDGKRYRMGATGSQQRLLGDASWKMLLLDPLMR</sequence>